<dbReference type="GO" id="GO:0004725">
    <property type="term" value="F:protein tyrosine phosphatase activity"/>
    <property type="evidence" value="ECO:0007669"/>
    <property type="project" value="UniProtKB-EC"/>
</dbReference>
<dbReference type="PANTHER" id="PTHR19134">
    <property type="entry name" value="RECEPTOR-TYPE TYROSINE-PROTEIN PHOSPHATASE"/>
    <property type="match status" value="1"/>
</dbReference>
<dbReference type="EMBL" id="JABFTP020000185">
    <property type="protein sequence ID" value="KAL3285695.1"/>
    <property type="molecule type" value="Genomic_DNA"/>
</dbReference>
<dbReference type="PROSITE" id="PS50056">
    <property type="entry name" value="TYR_PHOSPHATASE_2"/>
    <property type="match status" value="2"/>
</dbReference>
<dbReference type="SMART" id="SM00404">
    <property type="entry name" value="PTPc_motif"/>
    <property type="match status" value="2"/>
</dbReference>
<evidence type="ECO:0000313" key="10">
    <source>
        <dbReference type="Proteomes" id="UP001516400"/>
    </source>
</evidence>
<dbReference type="SUPFAM" id="SSF52799">
    <property type="entry name" value="(Phosphotyrosine protein) phosphatases II"/>
    <property type="match status" value="2"/>
</dbReference>
<dbReference type="InterPro" id="IPR000242">
    <property type="entry name" value="PTP_cat"/>
</dbReference>
<sequence>MRSSFRKRILEETAIYSSKSFDLTEDLSYEDLEKLDEMSFKVTSKVENSQTNTVANTTTSIYSMRIEVSTFEEYVKRSIENGEFERQHALLPKGHLYPHNYGLLPENQPKNRYKNLYPYDHSRVKLKIAREEYSDYINANYINGYKVEKAYIATQGPKKNTIEDFWRMIWQEKVKFIVMLANLIENKQNSVDKYWPDGNKGILFDDIYVHHQSTEFFCDYEYRIFVLSCNNETRKVEQLHFTSWPDNRIPLYSHTLSSIMKKMLKMHLSAEHPIVVHCSGGVGRTGTVILSDICLRMAGKEGAVDILNTLQKLRENRLNMVDNVEQYKLAHLVVLESLMGLSTSLACNHQLENNLRQLMNGKFRSEQEYLKQIEWQDEVMKSVAENSGNFMNYPEKNRIPEIIPEPQSRIILSKYPETDSSSSYINAIKIHGFGYQKRVIVTQQPLPHTLGDFWRLIVEQRTSIIVSLNEVDTQNQTSIHFWPTEAKPTLQPVDFLEVTFDRVINFDHYDIYTVNVLARRGEEKTMDVDVFAFKRWPVKDPIPLNCEEFINFMEEVDSKISQNILVTCFDGVSASGVYVALSLLIYKMKIELICDICLAVRTARHDRKQFINDDRQFFFLYEAAIAFNKMCQGSAKLK</sequence>
<dbReference type="InterPro" id="IPR003595">
    <property type="entry name" value="Tyr_Pase_cat"/>
</dbReference>
<dbReference type="EC" id="3.1.3.48" evidence="2"/>
<dbReference type="Pfam" id="PF00102">
    <property type="entry name" value="Y_phosphatase"/>
    <property type="match status" value="2"/>
</dbReference>
<feature type="domain" description="Tyrosine specific protein phosphatases" evidence="8">
    <location>
        <begin position="254"/>
        <end position="328"/>
    </location>
</feature>
<name>A0ABD2P547_9CUCU</name>
<organism evidence="9 10">
    <name type="scientific">Cryptolaemus montrouzieri</name>
    <dbReference type="NCBI Taxonomy" id="559131"/>
    <lineage>
        <taxon>Eukaryota</taxon>
        <taxon>Metazoa</taxon>
        <taxon>Ecdysozoa</taxon>
        <taxon>Arthropoda</taxon>
        <taxon>Hexapoda</taxon>
        <taxon>Insecta</taxon>
        <taxon>Pterygota</taxon>
        <taxon>Neoptera</taxon>
        <taxon>Endopterygota</taxon>
        <taxon>Coleoptera</taxon>
        <taxon>Polyphaga</taxon>
        <taxon>Cucujiformia</taxon>
        <taxon>Coccinelloidea</taxon>
        <taxon>Coccinellidae</taxon>
        <taxon>Scymninae</taxon>
        <taxon>Scymnini</taxon>
        <taxon>Cryptolaemus</taxon>
    </lineage>
</organism>
<feature type="domain" description="Tyrosine specific protein phosphatases" evidence="8">
    <location>
        <begin position="547"/>
        <end position="618"/>
    </location>
</feature>
<dbReference type="GO" id="GO:0009653">
    <property type="term" value="P:anatomical structure morphogenesis"/>
    <property type="evidence" value="ECO:0007669"/>
    <property type="project" value="UniProtKB-ARBA"/>
</dbReference>
<dbReference type="SMART" id="SM00194">
    <property type="entry name" value="PTPc"/>
    <property type="match status" value="2"/>
</dbReference>
<evidence type="ECO:0000313" key="9">
    <source>
        <dbReference type="EMBL" id="KAL3285695.1"/>
    </source>
</evidence>
<evidence type="ECO:0000256" key="3">
    <source>
        <dbReference type="ARBA" id="ARBA00022801"/>
    </source>
</evidence>
<dbReference type="FunFam" id="3.90.190.10:FF:000102">
    <property type="entry name" value="Receptor-type tyrosine-protein phosphatase"/>
    <property type="match status" value="2"/>
</dbReference>
<evidence type="ECO:0000256" key="2">
    <source>
        <dbReference type="ARBA" id="ARBA00013064"/>
    </source>
</evidence>
<gene>
    <name evidence="9" type="ORF">HHI36_000226</name>
</gene>
<dbReference type="PROSITE" id="PS00383">
    <property type="entry name" value="TYR_PHOSPHATASE_1"/>
    <property type="match status" value="1"/>
</dbReference>
<evidence type="ECO:0000256" key="1">
    <source>
        <dbReference type="ARBA" id="ARBA00009580"/>
    </source>
</evidence>
<evidence type="ECO:0000259" key="7">
    <source>
        <dbReference type="PROSITE" id="PS50055"/>
    </source>
</evidence>
<feature type="domain" description="Tyrosine-protein phosphatase" evidence="7">
    <location>
        <begin position="363"/>
        <end position="627"/>
    </location>
</feature>
<feature type="coiled-coil region" evidence="6">
    <location>
        <begin position="310"/>
        <end position="368"/>
    </location>
</feature>
<dbReference type="Gene3D" id="3.90.190.10">
    <property type="entry name" value="Protein tyrosine phosphatase superfamily"/>
    <property type="match status" value="2"/>
</dbReference>
<comment type="similarity">
    <text evidence="1">Belongs to the protein-tyrosine phosphatase family.</text>
</comment>
<reference evidence="9 10" key="1">
    <citation type="journal article" date="2021" name="BMC Biol.">
        <title>Horizontally acquired antibacterial genes associated with adaptive radiation of ladybird beetles.</title>
        <authorList>
            <person name="Li H.S."/>
            <person name="Tang X.F."/>
            <person name="Huang Y.H."/>
            <person name="Xu Z.Y."/>
            <person name="Chen M.L."/>
            <person name="Du X.Y."/>
            <person name="Qiu B.Y."/>
            <person name="Chen P.T."/>
            <person name="Zhang W."/>
            <person name="Slipinski A."/>
            <person name="Escalona H.E."/>
            <person name="Waterhouse R.M."/>
            <person name="Zwick A."/>
            <person name="Pang H."/>
        </authorList>
    </citation>
    <scope>NUCLEOTIDE SEQUENCE [LARGE SCALE GENOMIC DNA]</scope>
    <source>
        <strain evidence="9">SYSU2018</strain>
    </source>
</reference>
<dbReference type="PANTHER" id="PTHR19134:SF562">
    <property type="entry name" value="PROTEIN-TYROSINE-PHOSPHATASE"/>
    <property type="match status" value="1"/>
</dbReference>
<dbReference type="GO" id="GO:0048666">
    <property type="term" value="P:neuron development"/>
    <property type="evidence" value="ECO:0007669"/>
    <property type="project" value="UniProtKB-ARBA"/>
</dbReference>
<evidence type="ECO:0000259" key="8">
    <source>
        <dbReference type="PROSITE" id="PS50056"/>
    </source>
</evidence>
<comment type="caution">
    <text evidence="9">The sequence shown here is derived from an EMBL/GenBank/DDBJ whole genome shotgun (WGS) entry which is preliminary data.</text>
</comment>
<dbReference type="PROSITE" id="PS50055">
    <property type="entry name" value="TYR_PHOSPHATASE_PTP"/>
    <property type="match status" value="2"/>
</dbReference>
<evidence type="ECO:0000256" key="6">
    <source>
        <dbReference type="SAM" id="Coils"/>
    </source>
</evidence>
<feature type="domain" description="Tyrosine-protein phosphatase" evidence="7">
    <location>
        <begin position="80"/>
        <end position="337"/>
    </location>
</feature>
<evidence type="ECO:0000256" key="4">
    <source>
        <dbReference type="ARBA" id="ARBA00022912"/>
    </source>
</evidence>
<dbReference type="Proteomes" id="UP001516400">
    <property type="component" value="Unassembled WGS sequence"/>
</dbReference>
<accession>A0ABD2P547</accession>
<dbReference type="InterPro" id="IPR050348">
    <property type="entry name" value="Protein-Tyr_Phosphatase"/>
</dbReference>
<dbReference type="AlphaFoldDB" id="A0ABD2P547"/>
<keyword evidence="4" id="KW-0904">Protein phosphatase</keyword>
<keyword evidence="6" id="KW-0175">Coiled coil</keyword>
<keyword evidence="3" id="KW-0378">Hydrolase</keyword>
<dbReference type="PRINTS" id="PR00700">
    <property type="entry name" value="PRTYPHPHTASE"/>
</dbReference>
<dbReference type="InterPro" id="IPR016130">
    <property type="entry name" value="Tyr_Pase_AS"/>
</dbReference>
<protein>
    <recommendedName>
        <fullName evidence="2">protein-tyrosine-phosphatase</fullName>
        <ecNumber evidence="2">3.1.3.48</ecNumber>
    </recommendedName>
</protein>
<keyword evidence="10" id="KW-1185">Reference proteome</keyword>
<comment type="catalytic activity">
    <reaction evidence="5">
        <text>O-phospho-L-tyrosyl-[protein] + H2O = L-tyrosyl-[protein] + phosphate</text>
        <dbReference type="Rhea" id="RHEA:10684"/>
        <dbReference type="Rhea" id="RHEA-COMP:10136"/>
        <dbReference type="Rhea" id="RHEA-COMP:20101"/>
        <dbReference type="ChEBI" id="CHEBI:15377"/>
        <dbReference type="ChEBI" id="CHEBI:43474"/>
        <dbReference type="ChEBI" id="CHEBI:46858"/>
        <dbReference type="ChEBI" id="CHEBI:61978"/>
        <dbReference type="EC" id="3.1.3.48"/>
    </reaction>
</comment>
<dbReference type="CDD" id="cd00047">
    <property type="entry name" value="PTPc"/>
    <property type="match status" value="2"/>
</dbReference>
<proteinExistence type="inferred from homology"/>
<evidence type="ECO:0000256" key="5">
    <source>
        <dbReference type="ARBA" id="ARBA00051722"/>
    </source>
</evidence>
<dbReference type="InterPro" id="IPR000387">
    <property type="entry name" value="Tyr_Pase_dom"/>
</dbReference>
<dbReference type="InterPro" id="IPR029021">
    <property type="entry name" value="Prot-tyrosine_phosphatase-like"/>
</dbReference>